<sequence>MYSKRRARIADEILSGHMKKDIWGRLYGQLVYKQKKTAITPEMLASLQYALEMRGLVSRVEANARNYYLRILASDRAPARDNYILHVFLLLLT</sequence>
<comment type="caution">
    <text evidence="1">The sequence shown here is derived from an EMBL/GenBank/DDBJ whole genome shotgun (WGS) entry which is preliminary data.</text>
</comment>
<feature type="non-terminal residue" evidence="1">
    <location>
        <position position="93"/>
    </location>
</feature>
<name>A0A7V1PVM9_CALAY</name>
<reference evidence="1" key="1">
    <citation type="journal article" date="2020" name="mSystems">
        <title>Genome- and Community-Level Interaction Insights into Carbon Utilization and Element Cycling Functions of Hydrothermarchaeota in Hydrothermal Sediment.</title>
        <authorList>
            <person name="Zhou Z."/>
            <person name="Liu Y."/>
            <person name="Xu W."/>
            <person name="Pan J."/>
            <person name="Luo Z.H."/>
            <person name="Li M."/>
        </authorList>
    </citation>
    <scope>NUCLEOTIDE SEQUENCE [LARGE SCALE GENOMIC DNA]</scope>
    <source>
        <strain evidence="1">HyVt-456</strain>
    </source>
</reference>
<dbReference type="Proteomes" id="UP000886005">
    <property type="component" value="Unassembled WGS sequence"/>
</dbReference>
<organism evidence="1">
    <name type="scientific">Caldithrix abyssi</name>
    <dbReference type="NCBI Taxonomy" id="187145"/>
    <lineage>
        <taxon>Bacteria</taxon>
        <taxon>Pseudomonadati</taxon>
        <taxon>Calditrichota</taxon>
        <taxon>Calditrichia</taxon>
        <taxon>Calditrichales</taxon>
        <taxon>Calditrichaceae</taxon>
        <taxon>Caldithrix</taxon>
    </lineage>
</organism>
<gene>
    <name evidence="1" type="ORF">ENJ10_14855</name>
</gene>
<accession>A0A7V1PVM9</accession>
<dbReference type="AlphaFoldDB" id="A0A7V1PVM9"/>
<dbReference type="EMBL" id="DRLD01000423">
    <property type="protein sequence ID" value="HED11968.1"/>
    <property type="molecule type" value="Genomic_DNA"/>
</dbReference>
<proteinExistence type="predicted"/>
<protein>
    <submittedName>
        <fullName evidence="1">Uncharacterized protein</fullName>
    </submittedName>
</protein>
<evidence type="ECO:0000313" key="1">
    <source>
        <dbReference type="EMBL" id="HED11968.1"/>
    </source>
</evidence>